<evidence type="ECO:0000313" key="1">
    <source>
        <dbReference type="EMBL" id="KAJ9103415.1"/>
    </source>
</evidence>
<reference evidence="1" key="1">
    <citation type="submission" date="2023-04" db="EMBL/GenBank/DDBJ databases">
        <title>Draft Genome sequencing of Naganishia species isolated from polar environments using Oxford Nanopore Technology.</title>
        <authorList>
            <person name="Leo P."/>
            <person name="Venkateswaran K."/>
        </authorList>
    </citation>
    <scope>NUCLEOTIDE SEQUENCE</scope>
    <source>
        <strain evidence="1">MNA-CCFEE 5261</strain>
    </source>
</reference>
<evidence type="ECO:0000313" key="2">
    <source>
        <dbReference type="Proteomes" id="UP001241377"/>
    </source>
</evidence>
<keyword evidence="2" id="KW-1185">Reference proteome</keyword>
<dbReference type="EMBL" id="JASBWR010000046">
    <property type="protein sequence ID" value="KAJ9103415.1"/>
    <property type="molecule type" value="Genomic_DNA"/>
</dbReference>
<organism evidence="1 2">
    <name type="scientific">Naganishia cerealis</name>
    <dbReference type="NCBI Taxonomy" id="610337"/>
    <lineage>
        <taxon>Eukaryota</taxon>
        <taxon>Fungi</taxon>
        <taxon>Dikarya</taxon>
        <taxon>Basidiomycota</taxon>
        <taxon>Agaricomycotina</taxon>
        <taxon>Tremellomycetes</taxon>
        <taxon>Filobasidiales</taxon>
        <taxon>Filobasidiaceae</taxon>
        <taxon>Naganishia</taxon>
    </lineage>
</organism>
<accession>A0ACC2VWD7</accession>
<name>A0ACC2VWD7_9TREE</name>
<dbReference type="Proteomes" id="UP001241377">
    <property type="component" value="Unassembled WGS sequence"/>
</dbReference>
<protein>
    <submittedName>
        <fullName evidence="1">Uncharacterized protein</fullName>
    </submittedName>
</protein>
<comment type="caution">
    <text evidence="1">The sequence shown here is derived from an EMBL/GenBank/DDBJ whole genome shotgun (WGS) entry which is preliminary data.</text>
</comment>
<sequence>MGIEQQIAGKLFGAVKNKVKDMKHDHDTNSHANYSRDVKHGNVEDHNEELPPLEVQVYCHNIRQENNNMMDGETPWSQRKAGVIQSIVENSSNLPTLVGLQEVKQNMLNDVMDGLGKHWTHFGVGRLDGKSKGEFAPIIYQPEIWNLKQGKTYWLGQTPDRPSKGWDAALERIVTVCIFEHRQLGKVVTFLNTHYDHKGKLARENSSKQIIDIMKSYPGASILVGDFNSQPHQEAYKTLSTQLKDTSCNCQQRRGPEHTITGFKRGEQETSIDFIWTTPGINILHHEVKNHEFNGHYCSDHRPVTAVVQI</sequence>
<gene>
    <name evidence="1" type="ORF">QFC19_004366</name>
</gene>
<proteinExistence type="predicted"/>